<dbReference type="InterPro" id="IPR005337">
    <property type="entry name" value="RapZ-like"/>
</dbReference>
<dbReference type="Pfam" id="PF22740">
    <property type="entry name" value="PapZ_C"/>
    <property type="match status" value="1"/>
</dbReference>
<evidence type="ECO:0000313" key="2">
    <source>
        <dbReference type="EMBL" id="HET97769.1"/>
    </source>
</evidence>
<gene>
    <name evidence="2" type="ORF">ENN98_03590</name>
</gene>
<proteinExistence type="predicted"/>
<dbReference type="GO" id="GO:0005524">
    <property type="term" value="F:ATP binding"/>
    <property type="evidence" value="ECO:0007669"/>
    <property type="project" value="InterPro"/>
</dbReference>
<dbReference type="AlphaFoldDB" id="A0A7C2XFT1"/>
<accession>A0A7C2XFT1</accession>
<protein>
    <recommendedName>
        <fullName evidence="1">RapZ C-terminal domain-containing protein</fullName>
    </recommendedName>
</protein>
<dbReference type="EMBL" id="DSDS01000082">
    <property type="protein sequence ID" value="HET97769.1"/>
    <property type="molecule type" value="Genomic_DNA"/>
</dbReference>
<feature type="domain" description="RapZ C-terminal" evidence="1">
    <location>
        <begin position="68"/>
        <end position="186"/>
    </location>
</feature>
<sequence length="187" mass="21061">MPPRTAAPSTSFSCCWPRRTQPPPTWNIWPNWPASSRIIRPWPACSKRKTGKRWPRFWAATAEKGPVIIELQSFGHKHGPPPDADLVFDARVLPNPHWVEELRPHSGREPLIAAYVLENPTGRDFLALHLQLLRFILERVQAVDRKCLRVAVGCTGGRHRSVAVSEALAAALSRAAPIKLTHRDIEK</sequence>
<dbReference type="PANTHER" id="PTHR30448">
    <property type="entry name" value="RNASE ADAPTER PROTEIN RAPZ"/>
    <property type="match status" value="1"/>
</dbReference>
<dbReference type="PANTHER" id="PTHR30448:SF0">
    <property type="entry name" value="RNASE ADAPTER PROTEIN RAPZ"/>
    <property type="match status" value="1"/>
</dbReference>
<comment type="caution">
    <text evidence="2">The sequence shown here is derived from an EMBL/GenBank/DDBJ whole genome shotgun (WGS) entry which is preliminary data.</text>
</comment>
<evidence type="ECO:0000259" key="1">
    <source>
        <dbReference type="Pfam" id="PF22740"/>
    </source>
</evidence>
<reference evidence="2" key="1">
    <citation type="journal article" date="2020" name="mSystems">
        <title>Genome- and Community-Level Interaction Insights into Carbon Utilization and Element Cycling Functions of Hydrothermarchaeota in Hydrothermal Sediment.</title>
        <authorList>
            <person name="Zhou Z."/>
            <person name="Liu Y."/>
            <person name="Xu W."/>
            <person name="Pan J."/>
            <person name="Luo Z.H."/>
            <person name="Li M."/>
        </authorList>
    </citation>
    <scope>NUCLEOTIDE SEQUENCE [LARGE SCALE GENOMIC DNA]</scope>
    <source>
        <strain evidence="2">SpSt-1224</strain>
    </source>
</reference>
<organism evidence="2">
    <name type="scientific">Desulfurivibrio alkaliphilus</name>
    <dbReference type="NCBI Taxonomy" id="427923"/>
    <lineage>
        <taxon>Bacteria</taxon>
        <taxon>Pseudomonadati</taxon>
        <taxon>Thermodesulfobacteriota</taxon>
        <taxon>Desulfobulbia</taxon>
        <taxon>Desulfobulbales</taxon>
        <taxon>Desulfobulbaceae</taxon>
        <taxon>Desulfurivibrio</taxon>
    </lineage>
</organism>
<dbReference type="Proteomes" id="UP000885986">
    <property type="component" value="Unassembled WGS sequence"/>
</dbReference>
<name>A0A7C2XFT1_9BACT</name>
<dbReference type="InterPro" id="IPR053931">
    <property type="entry name" value="RapZ_C"/>
</dbReference>